<dbReference type="Pfam" id="PF13416">
    <property type="entry name" value="SBP_bac_8"/>
    <property type="match status" value="1"/>
</dbReference>
<evidence type="ECO:0000256" key="2">
    <source>
        <dbReference type="ARBA" id="ARBA00022764"/>
    </source>
</evidence>
<dbReference type="InterPro" id="IPR006059">
    <property type="entry name" value="SBP"/>
</dbReference>
<dbReference type="EMBL" id="JACHWB010000006">
    <property type="protein sequence ID" value="MBB3020776.1"/>
    <property type="molecule type" value="Genomic_DNA"/>
</dbReference>
<dbReference type="RefSeq" id="WP_343058846.1">
    <property type="nucleotide sequence ID" value="NZ_JACHWB010000006.1"/>
</dbReference>
<dbReference type="PANTHER" id="PTHR30222:SF2">
    <property type="entry name" value="ABC TRANSPORTER SUBSTRATE-BINDING PROTEIN"/>
    <property type="match status" value="1"/>
</dbReference>
<reference evidence="3 4" key="1">
    <citation type="submission" date="2020-08" db="EMBL/GenBank/DDBJ databases">
        <title>The Agave Microbiome: Exploring the role of microbial communities in plant adaptations to desert environments.</title>
        <authorList>
            <person name="Partida-Martinez L.P."/>
        </authorList>
    </citation>
    <scope>NUCLEOTIDE SEQUENCE [LARGE SCALE GENOMIC DNA]</scope>
    <source>
        <strain evidence="3 4">AT3.9</strain>
    </source>
</reference>
<dbReference type="AlphaFoldDB" id="A0A7W4VPQ8"/>
<dbReference type="PROSITE" id="PS51318">
    <property type="entry name" value="TAT"/>
    <property type="match status" value="1"/>
</dbReference>
<organism evidence="3 4">
    <name type="scientific">Microvirga lupini</name>
    <dbReference type="NCBI Taxonomy" id="420324"/>
    <lineage>
        <taxon>Bacteria</taxon>
        <taxon>Pseudomonadati</taxon>
        <taxon>Pseudomonadota</taxon>
        <taxon>Alphaproteobacteria</taxon>
        <taxon>Hyphomicrobiales</taxon>
        <taxon>Methylobacteriaceae</taxon>
        <taxon>Microvirga</taxon>
    </lineage>
</organism>
<dbReference type="Proteomes" id="UP000532010">
    <property type="component" value="Unassembled WGS sequence"/>
</dbReference>
<dbReference type="PANTHER" id="PTHR30222">
    <property type="entry name" value="SPERMIDINE/PUTRESCINE-BINDING PERIPLASMIC PROTEIN"/>
    <property type="match status" value="1"/>
</dbReference>
<gene>
    <name evidence="3" type="ORF">FHR70_003864</name>
</gene>
<sequence>MKNDRFRKAPRGDAISRYGRTTMTKESSIRTKAEISRRSFLAAGAGAVLSMPFVKRAEASEKVLYVNTWGGLWEEVARDVWFKPFTKETGIEIRTVSPVSFAKLAAQARTGTYEFDVTTLGVAELGRAYAAKIIEPVEGSALDRSSLWDGAVAMNGVKSHAFSNAIVYRKDHFPSGGPQNWRDFWDVQKFPGSRSLQRYAARTMAFALLADGVAPENLFPYDLDRGIAALDRLKPDLRVLWTQGPQSAQLVRDGEVEMIGMWTGQAGKLVEANVPVEIVWNQALLDQAFWVVAKGTPRAENAWRFIQSAVRPERLAEFCIRDKNGPLNPKAFDFIGAEQAKLMPTYPPNFKQAIVLDPEKIAPQLDELNQRFDRWIAS</sequence>
<dbReference type="SUPFAM" id="SSF53850">
    <property type="entry name" value="Periplasmic binding protein-like II"/>
    <property type="match status" value="1"/>
</dbReference>
<accession>A0A7W4VPQ8</accession>
<evidence type="ECO:0000313" key="3">
    <source>
        <dbReference type="EMBL" id="MBB3020776.1"/>
    </source>
</evidence>
<proteinExistence type="predicted"/>
<protein>
    <submittedName>
        <fullName evidence="3">Putative spermidine/putrescine transport system substrate-binding protein</fullName>
    </submittedName>
</protein>
<dbReference type="InterPro" id="IPR006311">
    <property type="entry name" value="TAT_signal"/>
</dbReference>
<keyword evidence="2" id="KW-0574">Periplasm</keyword>
<dbReference type="Gene3D" id="3.40.190.10">
    <property type="entry name" value="Periplasmic binding protein-like II"/>
    <property type="match status" value="2"/>
</dbReference>
<comment type="caution">
    <text evidence="3">The sequence shown here is derived from an EMBL/GenBank/DDBJ whole genome shotgun (WGS) entry which is preliminary data.</text>
</comment>
<evidence type="ECO:0000313" key="4">
    <source>
        <dbReference type="Proteomes" id="UP000532010"/>
    </source>
</evidence>
<dbReference type="CDD" id="cd13589">
    <property type="entry name" value="PBP2_polyamine_RpCGA009"/>
    <property type="match status" value="1"/>
</dbReference>
<name>A0A7W4VPQ8_9HYPH</name>
<keyword evidence="4" id="KW-1185">Reference proteome</keyword>
<keyword evidence="1" id="KW-0732">Signal</keyword>
<evidence type="ECO:0000256" key="1">
    <source>
        <dbReference type="ARBA" id="ARBA00022729"/>
    </source>
</evidence>